<organism evidence="1 2">
    <name type="scientific">Flavobacterium chungbukense</name>
    <dbReference type="NCBI Taxonomy" id="877464"/>
    <lineage>
        <taxon>Bacteria</taxon>
        <taxon>Pseudomonadati</taxon>
        <taxon>Bacteroidota</taxon>
        <taxon>Flavobacteriia</taxon>
        <taxon>Flavobacteriales</taxon>
        <taxon>Flavobacteriaceae</taxon>
        <taxon>Flavobacterium</taxon>
    </lineage>
</organism>
<reference evidence="2" key="1">
    <citation type="journal article" date="2019" name="Int. J. Syst. Evol. Microbiol.">
        <title>The Global Catalogue of Microorganisms (GCM) 10K type strain sequencing project: providing services to taxonomists for standard genome sequencing and annotation.</title>
        <authorList>
            <consortium name="The Broad Institute Genomics Platform"/>
            <consortium name="The Broad Institute Genome Sequencing Center for Infectious Disease"/>
            <person name="Wu L."/>
            <person name="Ma J."/>
        </authorList>
    </citation>
    <scope>NUCLEOTIDE SEQUENCE [LARGE SCALE GENOMIC DNA]</scope>
    <source>
        <strain evidence="2">JCM 17386</strain>
    </source>
</reference>
<evidence type="ECO:0000313" key="1">
    <source>
        <dbReference type="EMBL" id="GAA4141876.1"/>
    </source>
</evidence>
<evidence type="ECO:0008006" key="3">
    <source>
        <dbReference type="Google" id="ProtNLM"/>
    </source>
</evidence>
<sequence length="284" mass="33126">MKNRLVIKGTLLTHQGSFYVGKEIFSSILFSVVNSWYYSYYENNGELKANISNETAREYGKIKSAINGFTEDLHNLSINYCLFKEINETVHINGHKSNLYISVILENLFTNLRSIYDFLYHFVKITLSEKELKLYPQKDSINNLLAFSKNKNNQDKLPKNIIWILNNIENDLNDIKQIRDNIIHKGKDFLLTRKEGVLFMRVPIKATNSNDNLLPNILNTNEIDYNVEKYLNKIIKTTLKNMEDFGVIITNEISSNSEIKLNLYSISNYCVDEFNEFLINKNSY</sequence>
<comment type="caution">
    <text evidence="1">The sequence shown here is derived from an EMBL/GenBank/DDBJ whole genome shotgun (WGS) entry which is preliminary data.</text>
</comment>
<gene>
    <name evidence="1" type="ORF">GCM10022250_43870</name>
</gene>
<dbReference type="Proteomes" id="UP001501333">
    <property type="component" value="Unassembled WGS sequence"/>
</dbReference>
<accession>A0ABP7YVC7</accession>
<dbReference type="RefSeq" id="WP_229355271.1">
    <property type="nucleotide sequence ID" value="NZ_BAABAO010000016.1"/>
</dbReference>
<name>A0ABP7YVC7_9FLAO</name>
<evidence type="ECO:0000313" key="2">
    <source>
        <dbReference type="Proteomes" id="UP001501333"/>
    </source>
</evidence>
<protein>
    <recommendedName>
        <fullName evidence="3">Cthe-2314-like HEPN domain-containing protein</fullName>
    </recommendedName>
</protein>
<dbReference type="EMBL" id="BAABAO010000016">
    <property type="protein sequence ID" value="GAA4141876.1"/>
    <property type="molecule type" value="Genomic_DNA"/>
</dbReference>
<proteinExistence type="predicted"/>
<keyword evidence="2" id="KW-1185">Reference proteome</keyword>